<accession>A0AAV3WDT6</accession>
<dbReference type="Proteomes" id="UP000321274">
    <property type="component" value="Unassembled WGS sequence"/>
</dbReference>
<dbReference type="AlphaFoldDB" id="A0AAV3WDT6"/>
<proteinExistence type="predicted"/>
<evidence type="ECO:0000313" key="2">
    <source>
        <dbReference type="Proteomes" id="UP000321274"/>
    </source>
</evidence>
<dbReference type="EMBL" id="BJUJ01000067">
    <property type="protein sequence ID" value="GEK44940.1"/>
    <property type="molecule type" value="Genomic_DNA"/>
</dbReference>
<organism evidence="1 2">
    <name type="scientific">Acinetobacter johnsonii</name>
    <dbReference type="NCBI Taxonomy" id="40214"/>
    <lineage>
        <taxon>Bacteria</taxon>
        <taxon>Pseudomonadati</taxon>
        <taxon>Pseudomonadota</taxon>
        <taxon>Gammaproteobacteria</taxon>
        <taxon>Moraxellales</taxon>
        <taxon>Moraxellaceae</taxon>
        <taxon>Acinetobacter</taxon>
    </lineage>
</organism>
<comment type="caution">
    <text evidence="1">The sequence shown here is derived from an EMBL/GenBank/DDBJ whole genome shotgun (WGS) entry which is preliminary data.</text>
</comment>
<name>A0AAV3WDT6_ACIJO</name>
<gene>
    <name evidence="1" type="ORF">AJO04nite_21980</name>
</gene>
<evidence type="ECO:0000313" key="1">
    <source>
        <dbReference type="EMBL" id="GEK44940.1"/>
    </source>
</evidence>
<protein>
    <submittedName>
        <fullName evidence="1">Uncharacterized protein</fullName>
    </submittedName>
</protein>
<sequence>MITCLKDPENAKYSAAYNSCLLEASDGFLEKANAEFNQQFIKGNATTQNSLVKDRNIYLNAIKFCELFQEVSYDGFTKEAICKLKTTKEYLSLLTNGDSFLPNNWKIEDRVDKLFIGY</sequence>
<reference evidence="1 2" key="1">
    <citation type="submission" date="2019-07" db="EMBL/GenBank/DDBJ databases">
        <title>Whole genome shotgun sequence of Acinetobacter johnsonii NBRC 102197.</title>
        <authorList>
            <person name="Hosoyama A."/>
            <person name="Uohara A."/>
            <person name="Ohji S."/>
            <person name="Ichikawa N."/>
        </authorList>
    </citation>
    <scope>NUCLEOTIDE SEQUENCE [LARGE SCALE GENOMIC DNA]</scope>
    <source>
        <strain evidence="1 2">NBRC 102197</strain>
    </source>
</reference>